<evidence type="ECO:0000313" key="1">
    <source>
        <dbReference type="EMBL" id="CAL1616113.1"/>
    </source>
</evidence>
<evidence type="ECO:0000313" key="2">
    <source>
        <dbReference type="Proteomes" id="UP001497482"/>
    </source>
</evidence>
<protein>
    <submittedName>
        <fullName evidence="1">Uncharacterized protein</fullName>
    </submittedName>
</protein>
<organism evidence="1 2">
    <name type="scientific">Knipowitschia caucasica</name>
    <name type="common">Caucasian dwarf goby</name>
    <name type="synonym">Pomatoschistus caucasicus</name>
    <dbReference type="NCBI Taxonomy" id="637954"/>
    <lineage>
        <taxon>Eukaryota</taxon>
        <taxon>Metazoa</taxon>
        <taxon>Chordata</taxon>
        <taxon>Craniata</taxon>
        <taxon>Vertebrata</taxon>
        <taxon>Euteleostomi</taxon>
        <taxon>Actinopterygii</taxon>
        <taxon>Neopterygii</taxon>
        <taxon>Teleostei</taxon>
        <taxon>Neoteleostei</taxon>
        <taxon>Acanthomorphata</taxon>
        <taxon>Gobiaria</taxon>
        <taxon>Gobiiformes</taxon>
        <taxon>Gobioidei</taxon>
        <taxon>Gobiidae</taxon>
        <taxon>Gobiinae</taxon>
        <taxon>Knipowitschia</taxon>
    </lineage>
</organism>
<keyword evidence="2" id="KW-1185">Reference proteome</keyword>
<reference evidence="1 2" key="1">
    <citation type="submission" date="2024-04" db="EMBL/GenBank/DDBJ databases">
        <authorList>
            <person name="Waldvogel A.-M."/>
            <person name="Schoenle A."/>
        </authorList>
    </citation>
    <scope>NUCLEOTIDE SEQUENCE [LARGE SCALE GENOMIC DNA]</scope>
</reference>
<gene>
    <name evidence="1" type="ORF">KC01_LOCUS41938</name>
</gene>
<proteinExistence type="predicted"/>
<accession>A0AAV2MRP4</accession>
<dbReference type="AlphaFoldDB" id="A0AAV2MRP4"/>
<dbReference type="Proteomes" id="UP001497482">
    <property type="component" value="Chromosome 9"/>
</dbReference>
<dbReference type="EMBL" id="OZ035831">
    <property type="protein sequence ID" value="CAL1616113.1"/>
    <property type="molecule type" value="Genomic_DNA"/>
</dbReference>
<name>A0AAV2MRP4_KNICA</name>
<sequence length="66" mass="7544">MRLDFLLHSKDQKYAPWYCDGISLPQRSACKDCQEHFYDPAGGTVNLSKMATMHPNQRLTRPLSSS</sequence>